<dbReference type="SMART" id="SM01009">
    <property type="entry name" value="AlkA_N"/>
    <property type="match status" value="1"/>
</dbReference>
<evidence type="ECO:0000313" key="12">
    <source>
        <dbReference type="EMBL" id="QWZ09035.1"/>
    </source>
</evidence>
<dbReference type="SMART" id="SM00342">
    <property type="entry name" value="HTH_ARAC"/>
    <property type="match status" value="1"/>
</dbReference>
<dbReference type="InterPro" id="IPR051912">
    <property type="entry name" value="Alkylbase_DNA_Glycosylase/TA"/>
</dbReference>
<dbReference type="GO" id="GO:0043916">
    <property type="term" value="F:DNA-7-methylguanine glycosylase activity"/>
    <property type="evidence" value="ECO:0007669"/>
    <property type="project" value="TreeGrafter"/>
</dbReference>
<keyword evidence="5" id="KW-0227">DNA damage</keyword>
<feature type="domain" description="HTH araC/xylS-type" evidence="11">
    <location>
        <begin position="88"/>
        <end position="186"/>
    </location>
</feature>
<evidence type="ECO:0000256" key="3">
    <source>
        <dbReference type="ARBA" id="ARBA00022679"/>
    </source>
</evidence>
<dbReference type="GO" id="GO:0008168">
    <property type="term" value="F:methyltransferase activity"/>
    <property type="evidence" value="ECO:0007669"/>
    <property type="project" value="InterPro"/>
</dbReference>
<dbReference type="Proteomes" id="UP000683575">
    <property type="component" value="Chromosome"/>
</dbReference>
<dbReference type="Pfam" id="PF02805">
    <property type="entry name" value="Ada_Zn_binding"/>
    <property type="match status" value="1"/>
</dbReference>
<sequence>MDIEDTEACYRAVKSRDRRFDGVFYTGVTSTGIYCRPSCPAITPARRNVTFHRTAAAAQAAGFQACKRCLPDATPGSPDWDVAADAAGRAMRLIADGVVERDGVDGLAARVGYTPRHLQRLLAAELGAGPLALARARRAQNARILIETTAMPFADVAFAAGFASIRQFNDTVREVYASTPTELRGRSRRAVTTPGRIDLRLPVRVPYAGGEVLRFLAAHLVPGVEQCGPDWYARTLTLPHGDGHVRLVFPPDDPHAGAAATTFVRCELTVHDLRDVGAAVERCRRLLDADCDPIAVDDGLSDDPRMAALVRQRPGLRVPGSVDGDEIAIRAVIGQQISLAGAISLGGKLVARYGADSAAGSTCGGPGRLFPTAGALAAADPGELPMPRARGRALVGLCRALADGEVPLDRSADRAEVRARLLALPGIGPWTADYVALRALGDPDVFLPTDIGVRRALTDRGDDPTLAARAAERWRPWRSYGLMHLWSTLDLRPARSTTPDTVKEN</sequence>
<keyword evidence="13" id="KW-1185">Reference proteome</keyword>
<evidence type="ECO:0000256" key="2">
    <source>
        <dbReference type="ARBA" id="ARBA00012000"/>
    </source>
</evidence>
<name>A0A975Y115_9ACTN</name>
<dbReference type="EMBL" id="CP077062">
    <property type="protein sequence ID" value="QWZ09035.1"/>
    <property type="molecule type" value="Genomic_DNA"/>
</dbReference>
<gene>
    <name evidence="12" type="ORF">KRR39_04210</name>
</gene>
<dbReference type="GO" id="GO:0043565">
    <property type="term" value="F:sequence-specific DNA binding"/>
    <property type="evidence" value="ECO:0007669"/>
    <property type="project" value="InterPro"/>
</dbReference>
<dbReference type="KEGG" id="nps:KRR39_04210"/>
<dbReference type="InterPro" id="IPR010316">
    <property type="entry name" value="AlkA_N"/>
</dbReference>
<dbReference type="GO" id="GO:0032131">
    <property type="term" value="F:alkylated DNA binding"/>
    <property type="evidence" value="ECO:0007669"/>
    <property type="project" value="TreeGrafter"/>
</dbReference>
<organism evidence="12 13">
    <name type="scientific">Nocardioides panacis</name>
    <dbReference type="NCBI Taxonomy" id="2849501"/>
    <lineage>
        <taxon>Bacteria</taxon>
        <taxon>Bacillati</taxon>
        <taxon>Actinomycetota</taxon>
        <taxon>Actinomycetes</taxon>
        <taxon>Propionibacteriales</taxon>
        <taxon>Nocardioidaceae</taxon>
        <taxon>Nocardioides</taxon>
    </lineage>
</organism>
<dbReference type="PROSITE" id="PS00041">
    <property type="entry name" value="HTH_ARAC_FAMILY_1"/>
    <property type="match status" value="1"/>
</dbReference>
<dbReference type="EC" id="3.2.2.21" evidence="2"/>
<evidence type="ECO:0000256" key="5">
    <source>
        <dbReference type="ARBA" id="ARBA00022763"/>
    </source>
</evidence>
<evidence type="ECO:0000256" key="9">
    <source>
        <dbReference type="ARBA" id="ARBA00023163"/>
    </source>
</evidence>
<dbReference type="GO" id="GO:0008270">
    <property type="term" value="F:zinc ion binding"/>
    <property type="evidence" value="ECO:0007669"/>
    <property type="project" value="InterPro"/>
</dbReference>
<dbReference type="InterPro" id="IPR018062">
    <property type="entry name" value="HTH_AraC-typ_CS"/>
</dbReference>
<evidence type="ECO:0000256" key="8">
    <source>
        <dbReference type="ARBA" id="ARBA00023125"/>
    </source>
</evidence>
<reference evidence="12" key="1">
    <citation type="submission" date="2021-06" db="EMBL/GenBank/DDBJ databases">
        <title>Complete genome sequence of Nocardioides sp. G188.</title>
        <authorList>
            <person name="Im W.-T."/>
        </authorList>
    </citation>
    <scope>NUCLEOTIDE SEQUENCE</scope>
    <source>
        <strain evidence="12">G188</strain>
    </source>
</reference>
<dbReference type="InterPro" id="IPR018060">
    <property type="entry name" value="HTH_AraC"/>
</dbReference>
<dbReference type="InterPro" id="IPR003265">
    <property type="entry name" value="HhH-GPD_domain"/>
</dbReference>
<keyword evidence="6" id="KW-0862">Zinc</keyword>
<keyword evidence="9" id="KW-0804">Transcription</keyword>
<dbReference type="PANTHER" id="PTHR43003:SF13">
    <property type="entry name" value="DNA-3-METHYLADENINE GLYCOSYLASE 2"/>
    <property type="match status" value="1"/>
</dbReference>
<dbReference type="Pfam" id="PF06029">
    <property type="entry name" value="AlkA_N"/>
    <property type="match status" value="1"/>
</dbReference>
<dbReference type="GO" id="GO:0032993">
    <property type="term" value="C:protein-DNA complex"/>
    <property type="evidence" value="ECO:0007669"/>
    <property type="project" value="TreeGrafter"/>
</dbReference>
<dbReference type="Pfam" id="PF12833">
    <property type="entry name" value="HTH_18"/>
    <property type="match status" value="1"/>
</dbReference>
<dbReference type="RefSeq" id="WP_216940881.1">
    <property type="nucleotide sequence ID" value="NZ_CP077062.1"/>
</dbReference>
<dbReference type="PANTHER" id="PTHR43003">
    <property type="entry name" value="DNA-3-METHYLADENINE GLYCOSYLASE"/>
    <property type="match status" value="1"/>
</dbReference>
<protein>
    <recommendedName>
        <fullName evidence="2">DNA-3-methyladenine glycosylase II</fullName>
        <ecNumber evidence="2">3.2.2.21</ecNumber>
    </recommendedName>
</protein>
<dbReference type="GO" id="GO:0008725">
    <property type="term" value="F:DNA-3-methyladenine glycosylase activity"/>
    <property type="evidence" value="ECO:0007669"/>
    <property type="project" value="TreeGrafter"/>
</dbReference>
<dbReference type="AlphaFoldDB" id="A0A975Y115"/>
<comment type="catalytic activity">
    <reaction evidence="1">
        <text>Hydrolysis of alkylated DNA, releasing 3-methyladenine, 3-methylguanine, 7-methylguanine and 7-methyladenine.</text>
        <dbReference type="EC" id="3.2.2.21"/>
    </reaction>
</comment>
<evidence type="ECO:0000256" key="6">
    <source>
        <dbReference type="ARBA" id="ARBA00022833"/>
    </source>
</evidence>
<keyword evidence="3" id="KW-0808">Transferase</keyword>
<proteinExistence type="predicted"/>
<accession>A0A975Y115</accession>
<evidence type="ECO:0000313" key="13">
    <source>
        <dbReference type="Proteomes" id="UP000683575"/>
    </source>
</evidence>
<evidence type="ECO:0000256" key="4">
    <source>
        <dbReference type="ARBA" id="ARBA00022723"/>
    </source>
</evidence>
<dbReference type="GO" id="GO:0006307">
    <property type="term" value="P:DNA alkylation repair"/>
    <property type="evidence" value="ECO:0007669"/>
    <property type="project" value="TreeGrafter"/>
</dbReference>
<dbReference type="InterPro" id="IPR004026">
    <property type="entry name" value="Ada_DNA_repair_Zn-bd"/>
</dbReference>
<evidence type="ECO:0000259" key="11">
    <source>
        <dbReference type="PROSITE" id="PS01124"/>
    </source>
</evidence>
<dbReference type="PROSITE" id="PS01124">
    <property type="entry name" value="HTH_ARAC_FAMILY_2"/>
    <property type="match status" value="1"/>
</dbReference>
<evidence type="ECO:0000256" key="1">
    <source>
        <dbReference type="ARBA" id="ARBA00000086"/>
    </source>
</evidence>
<evidence type="ECO:0000256" key="7">
    <source>
        <dbReference type="ARBA" id="ARBA00023015"/>
    </source>
</evidence>
<dbReference type="GO" id="GO:0005737">
    <property type="term" value="C:cytoplasm"/>
    <property type="evidence" value="ECO:0007669"/>
    <property type="project" value="TreeGrafter"/>
</dbReference>
<dbReference type="CDD" id="cd00056">
    <property type="entry name" value="ENDO3c"/>
    <property type="match status" value="1"/>
</dbReference>
<evidence type="ECO:0000256" key="10">
    <source>
        <dbReference type="ARBA" id="ARBA00023204"/>
    </source>
</evidence>
<keyword evidence="10" id="KW-0234">DNA repair</keyword>
<keyword evidence="8" id="KW-0238">DNA-binding</keyword>
<dbReference type="GO" id="GO:0003700">
    <property type="term" value="F:DNA-binding transcription factor activity"/>
    <property type="evidence" value="ECO:0007669"/>
    <property type="project" value="InterPro"/>
</dbReference>
<dbReference type="SMART" id="SM00478">
    <property type="entry name" value="ENDO3c"/>
    <property type="match status" value="1"/>
</dbReference>
<dbReference type="GO" id="GO:0006285">
    <property type="term" value="P:base-excision repair, AP site formation"/>
    <property type="evidence" value="ECO:0007669"/>
    <property type="project" value="TreeGrafter"/>
</dbReference>
<keyword evidence="7" id="KW-0805">Transcription regulation</keyword>
<keyword evidence="4" id="KW-0479">Metal-binding</keyword>